<protein>
    <submittedName>
        <fullName evidence="3">SpoIID/LytB domain-containing protein</fullName>
    </submittedName>
</protein>
<dbReference type="Pfam" id="PF08486">
    <property type="entry name" value="SpoIID"/>
    <property type="match status" value="1"/>
</dbReference>
<dbReference type="InterPro" id="IPR013486">
    <property type="entry name" value="SpoIID/LytB"/>
</dbReference>
<comment type="caution">
    <text evidence="3">The sequence shown here is derived from an EMBL/GenBank/DDBJ whole genome shotgun (WGS) entry which is preliminary data.</text>
</comment>
<dbReference type="NCBIfam" id="TIGR02669">
    <property type="entry name" value="SpoIID_LytB"/>
    <property type="match status" value="1"/>
</dbReference>
<organism evidence="3 4">
    <name type="scientific">Paenibacillus residui</name>
    <dbReference type="NCBI Taxonomy" id="629724"/>
    <lineage>
        <taxon>Bacteria</taxon>
        <taxon>Bacillati</taxon>
        <taxon>Bacillota</taxon>
        <taxon>Bacilli</taxon>
        <taxon>Bacillales</taxon>
        <taxon>Paenibacillaceae</taxon>
        <taxon>Paenibacillus</taxon>
    </lineage>
</organism>
<dbReference type="InterPro" id="IPR007730">
    <property type="entry name" value="SPOR-like_dom"/>
</dbReference>
<reference evidence="4" key="1">
    <citation type="journal article" date="2019" name="Int. J. Syst. Evol. Microbiol.">
        <title>The Global Catalogue of Microorganisms (GCM) 10K type strain sequencing project: providing services to taxonomists for standard genome sequencing and annotation.</title>
        <authorList>
            <consortium name="The Broad Institute Genomics Platform"/>
            <consortium name="The Broad Institute Genome Sequencing Center for Infectious Disease"/>
            <person name="Wu L."/>
            <person name="Ma J."/>
        </authorList>
    </citation>
    <scope>NUCLEOTIDE SEQUENCE [LARGE SCALE GENOMIC DNA]</scope>
    <source>
        <strain evidence="4">CCUG 57263</strain>
    </source>
</reference>
<name>A0ABW3DDC4_9BACL</name>
<dbReference type="EMBL" id="JBHTIU010000074">
    <property type="protein sequence ID" value="MFD0871198.1"/>
    <property type="molecule type" value="Genomic_DNA"/>
</dbReference>
<dbReference type="RefSeq" id="WP_379290124.1">
    <property type="nucleotide sequence ID" value="NZ_JBHTIU010000074.1"/>
</dbReference>
<dbReference type="InterPro" id="IPR051922">
    <property type="entry name" value="Bact_Sporulation_Assoc"/>
</dbReference>
<accession>A0ABW3DDC4</accession>
<sequence>MTQPQPKRSKWLKWVVAFSIVCSPVLPGPVPAAKASVATTDTIRVALYIESPKYKLSVPAVTVTTDGGLSIGFRQAAGPTIVPDGAPSALRASLDQYGVLLMETDQYTAAKAYYDKLVKAGYSSTLFAAAKQGKEVYQVGIGGYADAALAAAARDKVKADSSLAASASAQSLTGPLRWSAGTYSTEAEASARVTELQQAGLPAVLAYHEDGAGNPAFSAWIGQEADQTGMAAIQAQALQVMPQLALVQVDTSQPYAVKRDDRTQGMGETLPHLQFNAGSKLWISSSQQSRIKVTEKDNRSYRGSLELSQYGGKLAVVNELPLEHYLYSVVSTEMGQGWPMEALKAQAVTARSYALEKGMKYEIAHVTDSTIDQAYNGVEFDDVIEAVNATAGEVMVMGKGIFSPLFYSNGGGITAESEEVWGNPAPNYASVNSPDSIAEKGKLTWYFVWLPNGKTGYIRSDLLKDTGSKNAAGMSYYEPTENGVNVRSFPDTNRASAVDKVNQGDRIVVLDEVIESNAYSWIRGTYTSAEMTGIMNKQLAEPLAGPVRSLEVSKRGPSGRALEIKANGQAVRVQYPDAIRTLMGGLPSTLFEIEETGRYTILGANDVSRTYPESALSLYAVQGGSPSAVLPNEFLVLNGAGDVRLATKDQKFIFRGKGNGHGLGMSQWGARGLAEQGYDYKKILEHYYKGVTITKD</sequence>
<keyword evidence="4" id="KW-1185">Reference proteome</keyword>
<feature type="domain" description="SPOR" evidence="2">
    <location>
        <begin position="91"/>
        <end position="170"/>
    </location>
</feature>
<gene>
    <name evidence="3" type="ORF">ACFQ03_18815</name>
</gene>
<dbReference type="PANTHER" id="PTHR30032">
    <property type="entry name" value="N-ACETYLMURAMOYL-L-ALANINE AMIDASE-RELATED"/>
    <property type="match status" value="1"/>
</dbReference>
<dbReference type="PANTHER" id="PTHR30032:SF4">
    <property type="entry name" value="AMIDASE ENHANCER"/>
    <property type="match status" value="1"/>
</dbReference>
<evidence type="ECO:0000256" key="1">
    <source>
        <dbReference type="SAM" id="SignalP"/>
    </source>
</evidence>
<feature type="chain" id="PRO_5047029930" evidence="1">
    <location>
        <begin position="28"/>
        <end position="696"/>
    </location>
</feature>
<dbReference type="InterPro" id="IPR013693">
    <property type="entry name" value="SpoIID/LytB_N"/>
</dbReference>
<dbReference type="InterPro" id="IPR036680">
    <property type="entry name" value="SPOR-like_sf"/>
</dbReference>
<dbReference type="Pfam" id="PF05036">
    <property type="entry name" value="SPOR"/>
    <property type="match status" value="1"/>
</dbReference>
<evidence type="ECO:0000259" key="2">
    <source>
        <dbReference type="PROSITE" id="PS51724"/>
    </source>
</evidence>
<dbReference type="PROSITE" id="PS51724">
    <property type="entry name" value="SPOR"/>
    <property type="match status" value="1"/>
</dbReference>
<feature type="signal peptide" evidence="1">
    <location>
        <begin position="1"/>
        <end position="27"/>
    </location>
</feature>
<evidence type="ECO:0000313" key="3">
    <source>
        <dbReference type="EMBL" id="MFD0871198.1"/>
    </source>
</evidence>
<keyword evidence="1" id="KW-0732">Signal</keyword>
<evidence type="ECO:0000313" key="4">
    <source>
        <dbReference type="Proteomes" id="UP001597120"/>
    </source>
</evidence>
<dbReference type="SUPFAM" id="SSF110997">
    <property type="entry name" value="Sporulation related repeat"/>
    <property type="match status" value="1"/>
</dbReference>
<dbReference type="Proteomes" id="UP001597120">
    <property type="component" value="Unassembled WGS sequence"/>
</dbReference>
<proteinExistence type="predicted"/>